<accession>A0A176W845</accession>
<dbReference type="AlphaFoldDB" id="A0A176W845"/>
<dbReference type="SUPFAM" id="SSF51905">
    <property type="entry name" value="FAD/NAD(P)-binding domain"/>
    <property type="match status" value="1"/>
</dbReference>
<dbReference type="InterPro" id="IPR045892">
    <property type="entry name" value="CrtISO-like"/>
</dbReference>
<evidence type="ECO:0008006" key="3">
    <source>
        <dbReference type="Google" id="ProtNLM"/>
    </source>
</evidence>
<protein>
    <recommendedName>
        <fullName evidence="3">Amine oxidase domain-containing protein</fullName>
    </recommendedName>
</protein>
<dbReference type="Gene3D" id="3.50.50.60">
    <property type="entry name" value="FAD/NAD(P)-binding domain"/>
    <property type="match status" value="1"/>
</dbReference>
<evidence type="ECO:0000313" key="1">
    <source>
        <dbReference type="EMBL" id="OAE28575.1"/>
    </source>
</evidence>
<dbReference type="Proteomes" id="UP000077202">
    <property type="component" value="Unassembled WGS sequence"/>
</dbReference>
<proteinExistence type="predicted"/>
<gene>
    <name evidence="1" type="ORF">AXG93_2175s1590</name>
</gene>
<evidence type="ECO:0000313" key="2">
    <source>
        <dbReference type="Proteomes" id="UP000077202"/>
    </source>
</evidence>
<sequence length="149" mass="15945">MTGSSRRLRGVEVSHFVGTPKLSTEKAGRKSLLSVYAVTDRVVGQRNVKDIEETNVIFIGSEISGFFSGGLLARKGDKVLVLESHTIAGGSVHLFDIEDFHFDSGPSLFSGLTSKGMHANPLTQVQEALNCTFGIPSQPNLIKSDGLIA</sequence>
<dbReference type="GO" id="GO:0016116">
    <property type="term" value="P:carotenoid metabolic process"/>
    <property type="evidence" value="ECO:0007669"/>
    <property type="project" value="InterPro"/>
</dbReference>
<dbReference type="Pfam" id="PF13450">
    <property type="entry name" value="NAD_binding_8"/>
    <property type="match status" value="1"/>
</dbReference>
<dbReference type="InterPro" id="IPR036188">
    <property type="entry name" value="FAD/NAD-bd_sf"/>
</dbReference>
<name>A0A176W845_MARPO</name>
<dbReference type="PANTHER" id="PTHR46313:SF1">
    <property type="entry name" value="FAD_NAD(P)-BINDING OXIDOREDUCTASE FAMILY PROTEIN"/>
    <property type="match status" value="1"/>
</dbReference>
<dbReference type="PANTHER" id="PTHR46313">
    <property type="match status" value="1"/>
</dbReference>
<comment type="caution">
    <text evidence="1">The sequence shown here is derived from an EMBL/GenBank/DDBJ whole genome shotgun (WGS) entry which is preliminary data.</text>
</comment>
<dbReference type="EMBL" id="LVLJ01001709">
    <property type="protein sequence ID" value="OAE28575.1"/>
    <property type="molecule type" value="Genomic_DNA"/>
</dbReference>
<organism evidence="1 2">
    <name type="scientific">Marchantia polymorpha subsp. ruderalis</name>
    <dbReference type="NCBI Taxonomy" id="1480154"/>
    <lineage>
        <taxon>Eukaryota</taxon>
        <taxon>Viridiplantae</taxon>
        <taxon>Streptophyta</taxon>
        <taxon>Embryophyta</taxon>
        <taxon>Marchantiophyta</taxon>
        <taxon>Marchantiopsida</taxon>
        <taxon>Marchantiidae</taxon>
        <taxon>Marchantiales</taxon>
        <taxon>Marchantiaceae</taxon>
        <taxon>Marchantia</taxon>
    </lineage>
</organism>
<keyword evidence="2" id="KW-1185">Reference proteome</keyword>
<reference evidence="1" key="1">
    <citation type="submission" date="2016-03" db="EMBL/GenBank/DDBJ databases">
        <title>Mechanisms controlling the formation of the plant cell surface in tip-growing cells are functionally conserved among land plants.</title>
        <authorList>
            <person name="Honkanen S."/>
            <person name="Jones V.A."/>
            <person name="Morieri G."/>
            <person name="Champion C."/>
            <person name="Hetherington A.J."/>
            <person name="Kelly S."/>
            <person name="Saint-Marcoux D."/>
            <person name="Proust H."/>
            <person name="Prescott H."/>
            <person name="Dolan L."/>
        </authorList>
    </citation>
    <scope>NUCLEOTIDE SEQUENCE [LARGE SCALE GENOMIC DNA]</scope>
    <source>
        <tissue evidence="1">Whole gametophyte</tissue>
    </source>
</reference>